<feature type="region of interest" description="Disordered" evidence="1">
    <location>
        <begin position="28"/>
        <end position="59"/>
    </location>
</feature>
<dbReference type="EMBL" id="CP004350">
    <property type="protein sequence ID" value="AHI20099.1"/>
    <property type="molecule type" value="Genomic_DNA"/>
</dbReference>
<organism evidence="3 4">
    <name type="scientific">Corynebacterium casei LMG S-19264</name>
    <dbReference type="NCBI Taxonomy" id="1285583"/>
    <lineage>
        <taxon>Bacteria</taxon>
        <taxon>Bacillati</taxon>
        <taxon>Actinomycetota</taxon>
        <taxon>Actinomycetes</taxon>
        <taxon>Mycobacteriales</taxon>
        <taxon>Corynebacteriaceae</taxon>
        <taxon>Corynebacterium</taxon>
    </lineage>
</organism>
<gene>
    <name evidence="3" type="ORF">CCASEI_07640</name>
</gene>
<feature type="signal peptide" evidence="2">
    <location>
        <begin position="1"/>
        <end position="24"/>
    </location>
</feature>
<feature type="compositionally biased region" description="Low complexity" evidence="1">
    <location>
        <begin position="32"/>
        <end position="46"/>
    </location>
</feature>
<evidence type="ECO:0008006" key="5">
    <source>
        <dbReference type="Google" id="ProtNLM"/>
    </source>
</evidence>
<evidence type="ECO:0000256" key="1">
    <source>
        <dbReference type="SAM" id="MobiDB-lite"/>
    </source>
</evidence>
<evidence type="ECO:0000313" key="3">
    <source>
        <dbReference type="EMBL" id="AHI20099.1"/>
    </source>
</evidence>
<dbReference type="GeneID" id="82877673"/>
<dbReference type="RefSeq" id="WP_025387582.1">
    <property type="nucleotide sequence ID" value="NZ_CP004350.1"/>
</dbReference>
<proteinExistence type="predicted"/>
<feature type="chain" id="PRO_5045470599" description="Secreted protein" evidence="2">
    <location>
        <begin position="25"/>
        <end position="365"/>
    </location>
</feature>
<evidence type="ECO:0000256" key="2">
    <source>
        <dbReference type="SAM" id="SignalP"/>
    </source>
</evidence>
<sequence>MPQSRRLLSLVAAFSLLLAGCDFAPGEDAPRTTITTTITTSAQPEDTTSEEPSEDEASSVEAAALNAYRVVIANPEDYPVNPAAQYEPRGGYQYALVEATSDNTPELLVRVNGMEYSPVLVFSYDSGSETAVQTDDVLIDGAAGAGGGRSRVWASKAGEGLYQVDYHSLRTEAYSSLFHIAGSTLKNVENQVKFNIKTPADDHQPIVWYDTTEPEGFNIVQGAGGAAPGVEEITPYGTANTETEAEVAPADGTYRFSGEVVIMTNADFSEGPANGEPLDQEHIILTLDSPQEVTAQTPANSHRTATMTQVVLHPYNSDKPIEHSKWMPYVGQHITITSTPEQMSYPSDTSMPLGMLRVRDAVSID</sequence>
<feature type="compositionally biased region" description="Acidic residues" evidence="1">
    <location>
        <begin position="47"/>
        <end position="58"/>
    </location>
</feature>
<reference evidence="4" key="1">
    <citation type="submission" date="2013-02" db="EMBL/GenBank/DDBJ databases">
        <title>The complete genome sequence of Corynebacterium casei LMG S-19264 (=DSM 44701).</title>
        <authorList>
            <person name="Ruckert C."/>
            <person name="Albersmeier A."/>
            <person name="Kalinowski J."/>
        </authorList>
    </citation>
    <scope>NUCLEOTIDE SEQUENCE [LARGE SCALE GENOMIC DNA]</scope>
    <source>
        <strain evidence="4">LMG S-19264</strain>
    </source>
</reference>
<dbReference type="Proteomes" id="UP000019226">
    <property type="component" value="Chromosome"/>
</dbReference>
<accession>A0ABN4CHD0</accession>
<protein>
    <recommendedName>
        <fullName evidence="5">Secreted protein</fullName>
    </recommendedName>
</protein>
<keyword evidence="4" id="KW-1185">Reference proteome</keyword>
<keyword evidence="2" id="KW-0732">Signal</keyword>
<evidence type="ECO:0000313" key="4">
    <source>
        <dbReference type="Proteomes" id="UP000019226"/>
    </source>
</evidence>
<dbReference type="PROSITE" id="PS51257">
    <property type="entry name" value="PROKAR_LIPOPROTEIN"/>
    <property type="match status" value="1"/>
</dbReference>
<name>A0ABN4CHD0_9CORY</name>